<dbReference type="Proteomes" id="UP000554482">
    <property type="component" value="Unassembled WGS sequence"/>
</dbReference>
<comment type="caution">
    <text evidence="6">The sequence shown here is derived from an EMBL/GenBank/DDBJ whole genome shotgun (WGS) entry which is preliminary data.</text>
</comment>
<evidence type="ECO:0000313" key="6">
    <source>
        <dbReference type="EMBL" id="KAF5186579.1"/>
    </source>
</evidence>
<comment type="caution">
    <text evidence="3">Lacks conserved residue(s) required for the propagation of feature annotation.</text>
</comment>
<evidence type="ECO:0000256" key="4">
    <source>
        <dbReference type="RuleBase" id="RU361262"/>
    </source>
</evidence>
<dbReference type="AlphaFoldDB" id="A0A7J6VNA5"/>
<evidence type="ECO:0000256" key="2">
    <source>
        <dbReference type="ARBA" id="ARBA00023098"/>
    </source>
</evidence>
<reference evidence="6 7" key="1">
    <citation type="submission" date="2020-06" db="EMBL/GenBank/DDBJ databases">
        <title>Transcriptomic and genomic resources for Thalictrum thalictroides and T. hernandezii: Facilitating candidate gene discovery in an emerging model plant lineage.</title>
        <authorList>
            <person name="Arias T."/>
            <person name="Riano-Pachon D.M."/>
            <person name="Di Stilio V.S."/>
        </authorList>
    </citation>
    <scope>NUCLEOTIDE SEQUENCE [LARGE SCALE GENOMIC DNA]</scope>
    <source>
        <strain evidence="7">cv. WT478/WT964</strain>
        <tissue evidence="6">Leaves</tissue>
    </source>
</reference>
<dbReference type="SUPFAM" id="SSF52151">
    <property type="entry name" value="FabD/lysophospholipase-like"/>
    <property type="match status" value="1"/>
</dbReference>
<evidence type="ECO:0000259" key="5">
    <source>
        <dbReference type="PROSITE" id="PS51635"/>
    </source>
</evidence>
<sequence length="286" mass="31948">MKAMKGPKYDGKYLRALLQGYLGEIKLNQTLTPVIIPTFDIKHLQPIIFSTFEAKRDELKNPLLSDVCISTSAAPIFLPAYHFKTSNSQKEERSFNLIDGGVAANNPTLIAMSMITRELLMLKEKFFTTNPLNYGRFLVISLGTGSAKEESKFDASEASKWGMFGWLYNGDSMPLLDAFSQASADMVDIHAYILFQALLSEKYYLRIELGNLSGTASSVDVSTETNMRNLIQIGNDHLKKPMSRVNLETGVYEEAKGEGSNADALARFAKILSEERRARQALFFDL</sequence>
<gene>
    <name evidence="6" type="ORF">FRX31_023834</name>
</gene>
<comment type="function">
    <text evidence="4">Lipolytic acyl hydrolase (LAH).</text>
</comment>
<accession>A0A7J6VNA5</accession>
<dbReference type="GO" id="GO:0004620">
    <property type="term" value="F:phospholipase activity"/>
    <property type="evidence" value="ECO:0007669"/>
    <property type="project" value="TreeGrafter"/>
</dbReference>
<proteinExistence type="inferred from homology"/>
<evidence type="ECO:0000313" key="7">
    <source>
        <dbReference type="Proteomes" id="UP000554482"/>
    </source>
</evidence>
<dbReference type="EC" id="3.1.1.-" evidence="4"/>
<dbReference type="OrthoDB" id="1658288at2759"/>
<keyword evidence="4" id="KW-0378">Hydrolase</keyword>
<dbReference type="GO" id="GO:0016042">
    <property type="term" value="P:lipid catabolic process"/>
    <property type="evidence" value="ECO:0007669"/>
    <property type="project" value="UniProtKB-KW"/>
</dbReference>
<dbReference type="Gene3D" id="3.40.1090.10">
    <property type="entry name" value="Cytosolic phospholipase A2 catalytic domain"/>
    <property type="match status" value="1"/>
</dbReference>
<keyword evidence="4" id="KW-0442">Lipid degradation</keyword>
<protein>
    <recommendedName>
        <fullName evidence="4">Patatin</fullName>
        <ecNumber evidence="4">3.1.1.-</ecNumber>
    </recommendedName>
</protein>
<organism evidence="6 7">
    <name type="scientific">Thalictrum thalictroides</name>
    <name type="common">Rue-anemone</name>
    <name type="synonym">Anemone thalictroides</name>
    <dbReference type="NCBI Taxonomy" id="46969"/>
    <lineage>
        <taxon>Eukaryota</taxon>
        <taxon>Viridiplantae</taxon>
        <taxon>Streptophyta</taxon>
        <taxon>Embryophyta</taxon>
        <taxon>Tracheophyta</taxon>
        <taxon>Spermatophyta</taxon>
        <taxon>Magnoliopsida</taxon>
        <taxon>Ranunculales</taxon>
        <taxon>Ranunculaceae</taxon>
        <taxon>Thalictroideae</taxon>
        <taxon>Thalictrum</taxon>
    </lineage>
</organism>
<dbReference type="InterPro" id="IPR016035">
    <property type="entry name" value="Acyl_Trfase/lysoPLipase"/>
</dbReference>
<dbReference type="PROSITE" id="PS51635">
    <property type="entry name" value="PNPLA"/>
    <property type="match status" value="1"/>
</dbReference>
<evidence type="ECO:0000256" key="3">
    <source>
        <dbReference type="PROSITE-ProRule" id="PRU01161"/>
    </source>
</evidence>
<keyword evidence="2 4" id="KW-0443">Lipid metabolism</keyword>
<feature type="short sequence motif" description="DGA/G" evidence="3">
    <location>
        <begin position="99"/>
        <end position="101"/>
    </location>
</feature>
<dbReference type="EMBL" id="JABWDY010029086">
    <property type="protein sequence ID" value="KAF5186579.1"/>
    <property type="molecule type" value="Genomic_DNA"/>
</dbReference>
<dbReference type="InterPro" id="IPR002641">
    <property type="entry name" value="PNPLA_dom"/>
</dbReference>
<dbReference type="Pfam" id="PF01734">
    <property type="entry name" value="Patatin"/>
    <property type="match status" value="1"/>
</dbReference>
<dbReference type="PANTHER" id="PTHR32176:SF103">
    <property type="entry name" value="OS08G0376550 PROTEIN"/>
    <property type="match status" value="1"/>
</dbReference>
<dbReference type="GO" id="GO:0047372">
    <property type="term" value="F:monoacylglycerol lipase activity"/>
    <property type="evidence" value="ECO:0007669"/>
    <property type="project" value="TreeGrafter"/>
</dbReference>
<comment type="similarity">
    <text evidence="1 4">Belongs to the patatin family.</text>
</comment>
<name>A0A7J6VNA5_THATH</name>
<feature type="domain" description="PNPLA" evidence="5">
    <location>
        <begin position="1"/>
        <end position="112"/>
    </location>
</feature>
<comment type="domain">
    <text evidence="4">The nitrogen atoms of the two glycine residues in the GGXR motif define the oxyanion hole, and stabilize the oxyanion that forms during the nucleophilic attack by the catalytic serine during substrate cleavage.</text>
</comment>
<keyword evidence="7" id="KW-1185">Reference proteome</keyword>
<evidence type="ECO:0000256" key="1">
    <source>
        <dbReference type="ARBA" id="ARBA00010240"/>
    </source>
</evidence>
<dbReference type="PANTHER" id="PTHR32176">
    <property type="entry name" value="XYLOSE ISOMERASE"/>
    <property type="match status" value="1"/>
</dbReference>